<feature type="region of interest" description="Disordered" evidence="1">
    <location>
        <begin position="1"/>
        <end position="28"/>
    </location>
</feature>
<evidence type="ECO:0000313" key="2">
    <source>
        <dbReference type="EMBL" id="KYO43700.1"/>
    </source>
</evidence>
<dbReference type="EMBL" id="AKHW03001146">
    <property type="protein sequence ID" value="KYO43700.1"/>
    <property type="molecule type" value="Genomic_DNA"/>
</dbReference>
<keyword evidence="3" id="KW-1185">Reference proteome</keyword>
<dbReference type="AlphaFoldDB" id="A0A151P3Z9"/>
<proteinExistence type="predicted"/>
<evidence type="ECO:0000313" key="3">
    <source>
        <dbReference type="Proteomes" id="UP000050525"/>
    </source>
</evidence>
<accession>A0A151P3Z9</accession>
<reference evidence="2 3" key="1">
    <citation type="journal article" date="2012" name="Genome Biol.">
        <title>Sequencing three crocodilian genomes to illuminate the evolution of archosaurs and amniotes.</title>
        <authorList>
            <person name="St John J.A."/>
            <person name="Braun E.L."/>
            <person name="Isberg S.R."/>
            <person name="Miles L.G."/>
            <person name="Chong A.Y."/>
            <person name="Gongora J."/>
            <person name="Dalzell P."/>
            <person name="Moran C."/>
            <person name="Bed'hom B."/>
            <person name="Abzhanov A."/>
            <person name="Burgess S.C."/>
            <person name="Cooksey A.M."/>
            <person name="Castoe T.A."/>
            <person name="Crawford N.G."/>
            <person name="Densmore L.D."/>
            <person name="Drew J.C."/>
            <person name="Edwards S.V."/>
            <person name="Faircloth B.C."/>
            <person name="Fujita M.K."/>
            <person name="Greenwold M.J."/>
            <person name="Hoffmann F.G."/>
            <person name="Howard J.M."/>
            <person name="Iguchi T."/>
            <person name="Janes D.E."/>
            <person name="Khan S.Y."/>
            <person name="Kohno S."/>
            <person name="de Koning A.J."/>
            <person name="Lance S.L."/>
            <person name="McCarthy F.M."/>
            <person name="McCormack J.E."/>
            <person name="Merchant M.E."/>
            <person name="Peterson D.G."/>
            <person name="Pollock D.D."/>
            <person name="Pourmand N."/>
            <person name="Raney B.J."/>
            <person name="Roessler K.A."/>
            <person name="Sanford J.R."/>
            <person name="Sawyer R.H."/>
            <person name="Schmidt C.J."/>
            <person name="Triplett E.W."/>
            <person name="Tuberville T.D."/>
            <person name="Venegas-Anaya M."/>
            <person name="Howard J.T."/>
            <person name="Jarvis E.D."/>
            <person name="Guillette L.J.Jr."/>
            <person name="Glenn T.C."/>
            <person name="Green R.E."/>
            <person name="Ray D.A."/>
        </authorList>
    </citation>
    <scope>NUCLEOTIDE SEQUENCE [LARGE SCALE GENOMIC DNA]</scope>
    <source>
        <strain evidence="2">KSC_2009_1</strain>
    </source>
</reference>
<comment type="caution">
    <text evidence="2">The sequence shown here is derived from an EMBL/GenBank/DDBJ whole genome shotgun (WGS) entry which is preliminary data.</text>
</comment>
<protein>
    <submittedName>
        <fullName evidence="2">Uncharacterized protein</fullName>
    </submittedName>
</protein>
<evidence type="ECO:0000256" key="1">
    <source>
        <dbReference type="SAM" id="MobiDB-lite"/>
    </source>
</evidence>
<organism evidence="2 3">
    <name type="scientific">Alligator mississippiensis</name>
    <name type="common">American alligator</name>
    <dbReference type="NCBI Taxonomy" id="8496"/>
    <lineage>
        <taxon>Eukaryota</taxon>
        <taxon>Metazoa</taxon>
        <taxon>Chordata</taxon>
        <taxon>Craniata</taxon>
        <taxon>Vertebrata</taxon>
        <taxon>Euteleostomi</taxon>
        <taxon>Archelosauria</taxon>
        <taxon>Archosauria</taxon>
        <taxon>Crocodylia</taxon>
        <taxon>Alligatoridae</taxon>
        <taxon>Alligatorinae</taxon>
        <taxon>Alligator</taxon>
    </lineage>
</organism>
<dbReference type="Proteomes" id="UP000050525">
    <property type="component" value="Unassembled WGS sequence"/>
</dbReference>
<sequence>MVKPRNPGLSMKSEKSINPPPSLLPPGASPPISAKAWGCFEMTTELELYALINPCKLVTKENQGTTRGKSHLKLKLALFLGRNKGTHFLPLLKEDALQDENQ</sequence>
<feature type="compositionally biased region" description="Pro residues" evidence="1">
    <location>
        <begin position="18"/>
        <end position="28"/>
    </location>
</feature>
<gene>
    <name evidence="2" type="ORF">Y1Q_0013689</name>
</gene>
<name>A0A151P3Z9_ALLMI</name>